<reference evidence="3" key="1">
    <citation type="submission" date="2020-03" db="EMBL/GenBank/DDBJ databases">
        <title>The deep terrestrial virosphere.</title>
        <authorList>
            <person name="Holmfeldt K."/>
            <person name="Nilsson E."/>
            <person name="Simone D."/>
            <person name="Lopez-Fernandez M."/>
            <person name="Wu X."/>
            <person name="de Brujin I."/>
            <person name="Lundin D."/>
            <person name="Andersson A."/>
            <person name="Bertilsson S."/>
            <person name="Dopson M."/>
        </authorList>
    </citation>
    <scope>NUCLEOTIDE SEQUENCE</scope>
    <source>
        <strain evidence="3">MM415A00306</strain>
        <strain evidence="2">MM415B00578</strain>
    </source>
</reference>
<dbReference type="InterPro" id="IPR027417">
    <property type="entry name" value="P-loop_NTPase"/>
</dbReference>
<dbReference type="SUPFAM" id="SSF52540">
    <property type="entry name" value="P-loop containing nucleoside triphosphate hydrolases"/>
    <property type="match status" value="1"/>
</dbReference>
<evidence type="ECO:0000313" key="3">
    <source>
        <dbReference type="EMBL" id="QJA83183.1"/>
    </source>
</evidence>
<organism evidence="3">
    <name type="scientific">viral metagenome</name>
    <dbReference type="NCBI Taxonomy" id="1070528"/>
    <lineage>
        <taxon>unclassified sequences</taxon>
        <taxon>metagenomes</taxon>
        <taxon>organismal metagenomes</taxon>
    </lineage>
</organism>
<evidence type="ECO:0000313" key="2">
    <source>
        <dbReference type="EMBL" id="QJA63757.1"/>
    </source>
</evidence>
<sequence length="252" mass="27839">MVGLILGRRSGTSSLARDLWYRGFPLREPLDVRPMKSQPLAHFECWEARHINREIMHHFRMGSSVPGIPPFLKYVPLMEWLGAVEQPYIIKEPNICLTWPVWYRSAEAAGINLVAVWCRREPEEQAISLQKWYGMDAETSKWCVEMYEMSLTAAADKIETLEVHLLQNQDDRVNEAAKFFKRNGIKPGKPRDCDPVDAREGGDGDGDGKEGGGQESDGGRTQGQGAGDGPDAVVGSGEPAVAGEGSGDRVEA</sequence>
<feature type="compositionally biased region" description="Gly residues" evidence="1">
    <location>
        <begin position="213"/>
        <end position="228"/>
    </location>
</feature>
<name>A0A6M3KM94_9ZZZZ</name>
<feature type="region of interest" description="Disordered" evidence="1">
    <location>
        <begin position="181"/>
        <end position="252"/>
    </location>
</feature>
<proteinExistence type="predicted"/>
<protein>
    <submittedName>
        <fullName evidence="3">Uncharacterized protein</fullName>
    </submittedName>
</protein>
<gene>
    <name evidence="3" type="ORF">MM415A00306_0019</name>
    <name evidence="2" type="ORF">MM415B00578_0011</name>
</gene>
<evidence type="ECO:0000256" key="1">
    <source>
        <dbReference type="SAM" id="MobiDB-lite"/>
    </source>
</evidence>
<dbReference type="AlphaFoldDB" id="A0A6M3KM94"/>
<dbReference type="EMBL" id="MT141505">
    <property type="protein sequence ID" value="QJA63757.1"/>
    <property type="molecule type" value="Genomic_DNA"/>
</dbReference>
<dbReference type="EMBL" id="MT142505">
    <property type="protein sequence ID" value="QJA83183.1"/>
    <property type="molecule type" value="Genomic_DNA"/>
</dbReference>
<accession>A0A6M3KM94</accession>
<feature type="compositionally biased region" description="Basic and acidic residues" evidence="1">
    <location>
        <begin position="189"/>
        <end position="212"/>
    </location>
</feature>